<dbReference type="Gene3D" id="3.40.50.720">
    <property type="entry name" value="NAD(P)-binding Rossmann-like Domain"/>
    <property type="match status" value="1"/>
</dbReference>
<evidence type="ECO:0000313" key="2">
    <source>
        <dbReference type="EMBL" id="OWV33476.1"/>
    </source>
</evidence>
<dbReference type="CDD" id="cd05266">
    <property type="entry name" value="SDR_a4"/>
    <property type="match status" value="1"/>
</dbReference>
<evidence type="ECO:0000256" key="1">
    <source>
        <dbReference type="ARBA" id="ARBA00023027"/>
    </source>
</evidence>
<reference evidence="3" key="1">
    <citation type="submission" date="2017-05" db="EMBL/GenBank/DDBJ databases">
        <authorList>
            <person name="Lin X."/>
        </authorList>
    </citation>
    <scope>NUCLEOTIDE SEQUENCE [LARGE SCALE GENOMIC DNA]</scope>
    <source>
        <strain evidence="3">JLT2012</strain>
    </source>
</reference>
<accession>A0A219B5S9</accession>
<organism evidence="2 3">
    <name type="scientific">Pacificimonas flava</name>
    <dbReference type="NCBI Taxonomy" id="1234595"/>
    <lineage>
        <taxon>Bacteria</taxon>
        <taxon>Pseudomonadati</taxon>
        <taxon>Pseudomonadota</taxon>
        <taxon>Alphaproteobacteria</taxon>
        <taxon>Sphingomonadales</taxon>
        <taxon>Sphingosinicellaceae</taxon>
        <taxon>Pacificimonas</taxon>
    </lineage>
</organism>
<dbReference type="OrthoDB" id="9808276at2"/>
<dbReference type="InterPro" id="IPR036291">
    <property type="entry name" value="NAD(P)-bd_dom_sf"/>
</dbReference>
<sequence length="265" mass="28600">MILGEGYSGGYIRRAAERAGWAVTGTSRTPKPDKGIHAFDDPAVTDMVADADAVLSSVPPGKDGDPMLARFRESLAPREGWTGYLSSTGVYGDADGAWVDESAPTGSGRREARSDADAAWRALGDVHIFRLPGIYGPGRSAFERLADGKAQRIDAPGQVFSRVHVEDIAAAVLAALNDPAPGIYNISDDQPAPNHEVIACAARLMDREPPPLIPLEDAQLSPMARGFYAENRRVANGKMKRDLKVRLRYPDYERGLAAIWRETGT</sequence>
<comment type="caution">
    <text evidence="2">The sequence shown here is derived from an EMBL/GenBank/DDBJ whole genome shotgun (WGS) entry which is preliminary data.</text>
</comment>
<dbReference type="PANTHER" id="PTHR43574">
    <property type="entry name" value="EPIMERASE-RELATED"/>
    <property type="match status" value="1"/>
</dbReference>
<gene>
    <name evidence="2" type="ORF">B5C34_08390</name>
</gene>
<dbReference type="SUPFAM" id="SSF51735">
    <property type="entry name" value="NAD(P)-binding Rossmann-fold domains"/>
    <property type="match status" value="1"/>
</dbReference>
<protein>
    <submittedName>
        <fullName evidence="2">NAD(P)-dependent oxidoreductase</fullName>
    </submittedName>
</protein>
<proteinExistence type="predicted"/>
<dbReference type="AlphaFoldDB" id="A0A219B5S9"/>
<keyword evidence="3" id="KW-1185">Reference proteome</keyword>
<keyword evidence="1" id="KW-0520">NAD</keyword>
<dbReference type="EMBL" id="NFZT01000001">
    <property type="protein sequence ID" value="OWV33476.1"/>
    <property type="molecule type" value="Genomic_DNA"/>
</dbReference>
<evidence type="ECO:0000313" key="3">
    <source>
        <dbReference type="Proteomes" id="UP000198462"/>
    </source>
</evidence>
<dbReference type="Proteomes" id="UP000198462">
    <property type="component" value="Unassembled WGS sequence"/>
</dbReference>
<name>A0A219B5S9_9SPHN</name>